<evidence type="ECO:0000313" key="12">
    <source>
        <dbReference type="Proteomes" id="UP000244309"/>
    </source>
</evidence>
<evidence type="ECO:0000256" key="4">
    <source>
        <dbReference type="ARBA" id="ARBA00022605"/>
    </source>
</evidence>
<feature type="compositionally biased region" description="Low complexity" evidence="8">
    <location>
        <begin position="66"/>
        <end position="77"/>
    </location>
</feature>
<dbReference type="Pfam" id="PF00789">
    <property type="entry name" value="UBX"/>
    <property type="match status" value="1"/>
</dbReference>
<feature type="domain" description="SEP" evidence="10">
    <location>
        <begin position="183"/>
        <end position="248"/>
    </location>
</feature>
<dbReference type="InterPro" id="IPR005256">
    <property type="entry name" value="Anth_synth_I_PabB"/>
</dbReference>
<dbReference type="Gene3D" id="3.10.20.90">
    <property type="entry name" value="Phosphatidylinositol 3-kinase Catalytic Subunit, Chain A, domain 1"/>
    <property type="match status" value="1"/>
</dbReference>
<gene>
    <name evidence="11" type="ORF">CXQ85_000355</name>
</gene>
<sequence>MSENDQLVQSFVAVTSAPKAVAEQFLQKNDFDLTTAIEDFYASAEESTYEAHGGGQEEAQEKRTSGSRSKSSRGGFRTLRDLNEDSDDPEDTNTNFFTGGEKSALQVENPDKDKNEGQQPSLIERIFQRAQEQMDEPDDRPSAQAEQQEPSNFTGAGFKLGDSEQPSEVVEDPFAQSRNRPAKVNREIIFWRQGFTVGEGPLRRYDDPENQLVLQELKRGRVPVSFLGVEFGQDVDVSVLKKTDEDYVPPKRKLGGFQGSGQRLGSPVPGDSSGTATPTAEPKKPEEKTEPAKPQDQGTGDSLVQIRFASGKKVAHKFNSTDSIGTVYDFVRNHEYNSDHSRSFILSHAFPVKPIEESSGVTVEEAKLKNAVIFFNANQDSKTVPDTLYRDENQLKLHRFMTGRKQFSDPNTAFIETPSSNVQHVILENTYEPTQTWEEITSNSRNLPPCPGSIIEYHDYEKDRTTFAMVVKESQSKFNENHNKLIVLTSENELTRVYPQDINFTAYQVFDAEWISSLDILYHRFSEEYKPRLELVDMLNSFVHSAKDIQPIAHKGLRRVFATMASQNNTNSTSLLSLVKQMPPLDFQSYFHQCAYLMAIHLEMCSDVTRWMVSSCLPKQNTNLASLHCSNDIPRETVYFANSLNNFDTILDFMSYDETKLEEFNSYLLSLIEKPKDYDDLMLELNIWQGKPFLHAFRAMTFALVYPHSRLMSHFNKIPLFQHKNNVRLNDLERLLHKVGVLNNPKNALTDIVLSANVSGKPSQDQLAVASPKDLKPSKLELRSAQMASNGQLDDNFHHLRSTKSYYSDHVIYMLPSDKKFSTIGVSLEKVNARRYLINIHVPDVAARVPPASAFFEEVSKHTHSLRSLEGLLDNESIEVIAKNVRNELLLRASSTASNYFSVGDFDKKSRPQDSKTCMTVTFEYNTFASSPLKDLESGVSVSFDRISGIKVKELPWKTLDDVLCGRLDKSLLNPFKLFNRRRESEKKEEEVSLDENDLSNLGFISSVMKTHFSTRNFRCASTPQPALFQRSINRFLSYERKDEEELIKTDLDFPTVRDAMSTAEALFFTNEVKVFLESLVSSFCYREAIPALVRSDDLIVPSDDGPSYESPDPEMDEVFVSHDNKLLPNYYCSSYYQAILARDKRGFVSLPAFFIGNNYINKPNLTTTSRNPYSLTKGLQRGRVNVSDALSSVEAYLNQLQILSFLHLQKTGESRYLQSVTRKSHFKTLGYPVHGPLSDRVLNDQIAKLRDAELGSNYLAQRHDRYWKLKYLEQQLDSQDYDDDTLFLSCIITSLGHDMDLETKLARGWCVELAMEIDVMVNSYNDLTIGSTVTADKVMYLNPPSLKDFKNVVETSKENHDAPNLYPIYKYVANEDLTVHSAYLKLADLNNPDRPESFLFESSVNGDSVDRYSFIGIKPRKIIRTGDDVERFAKEYNNVDPLDILEKELDQHKQAQLPGLPPFKGGAVGYISYDCIKYFEPKTRKPLKDTLQVPEAVLMLCDLIVTFDHVYQRFQIINNVRIEADTDVQAAYETAEKEILEIQSRLHAHKSLEDLNPIQPPIKPDQTFTSNIGQGGYESHVSTLKKHIKLGDVIQAVPSQRVARPTSLHPFNIYRHLRTVNPSPYLFYIDLKDFQIIGASPELLVKSDDKDRIVTHPIAGTIQRGKTNEEDERNAQILRSSLKDRAEHIMLVDLARNDVNRVCTPQSNSVDRLLTIQRFSHVMHLVSEVSGTLREGQTRFDAFRSIFPAGTVSGAPKVKAMELIGELEKEKRGVYAGAVGNWGYDGKTMDTCIALRTMVYKDGVAYLQAGGGIVFDSDETDEYEETMNKMRANNNTIVEAEKIWLQKVGCE</sequence>
<dbReference type="PANTHER" id="PTHR11236">
    <property type="entry name" value="AMINOBENZOATE/ANTHRANILATE SYNTHASE"/>
    <property type="match status" value="1"/>
</dbReference>
<dbReference type="OrthoDB" id="1865897at2759"/>
<feature type="compositionally biased region" description="Basic and acidic residues" evidence="8">
    <location>
        <begin position="281"/>
        <end position="293"/>
    </location>
</feature>
<feature type="compositionally biased region" description="Polar residues" evidence="8">
    <location>
        <begin position="144"/>
        <end position="154"/>
    </location>
</feature>
<dbReference type="FunFam" id="3.30.420.210:FF:000002">
    <property type="entry name" value="UBX domain-containing protein 1"/>
    <property type="match status" value="1"/>
</dbReference>
<accession>A0A2V1AU65</accession>
<dbReference type="GO" id="GO:0000162">
    <property type="term" value="P:L-tryptophan biosynthetic process"/>
    <property type="evidence" value="ECO:0007669"/>
    <property type="project" value="UniProtKB-UniPathway"/>
</dbReference>
<dbReference type="Gene3D" id="3.30.420.210">
    <property type="entry name" value="SEP domain"/>
    <property type="match status" value="1"/>
</dbReference>
<dbReference type="UniPathway" id="UPA00035">
    <property type="reaction ID" value="UER00040"/>
</dbReference>
<dbReference type="InterPro" id="IPR012989">
    <property type="entry name" value="SEP_domain"/>
</dbReference>
<dbReference type="RefSeq" id="XP_025342318.1">
    <property type="nucleotide sequence ID" value="XM_025484103.1"/>
</dbReference>
<dbReference type="GO" id="GO:0004049">
    <property type="term" value="F:anthranilate synthase activity"/>
    <property type="evidence" value="ECO:0007669"/>
    <property type="project" value="UniProtKB-EC"/>
</dbReference>
<dbReference type="SUPFAM" id="SSF102848">
    <property type="entry name" value="NSFL1 (p97 ATPase) cofactor p47, SEP domain"/>
    <property type="match status" value="1"/>
</dbReference>
<dbReference type="PROSITE" id="PS50033">
    <property type="entry name" value="UBX"/>
    <property type="match status" value="1"/>
</dbReference>
<dbReference type="GeneID" id="37005688"/>
<dbReference type="Gene3D" id="1.10.8.10">
    <property type="entry name" value="DNA helicase RuvA subunit, C-terminal domain"/>
    <property type="match status" value="1"/>
</dbReference>
<dbReference type="SUPFAM" id="SSF56322">
    <property type="entry name" value="ADC synthase"/>
    <property type="match status" value="1"/>
</dbReference>
<proteinExistence type="inferred from homology"/>
<dbReference type="Pfam" id="PF00425">
    <property type="entry name" value="Chorismate_bind"/>
    <property type="match status" value="1"/>
</dbReference>
<keyword evidence="7" id="KW-0456">Lyase</keyword>
<dbReference type="EMBL" id="PKFO01000005">
    <property type="protein sequence ID" value="PVH21378.1"/>
    <property type="molecule type" value="Genomic_DNA"/>
</dbReference>
<comment type="similarity">
    <text evidence="2">Belongs to the anthranilate synthase component I family.</text>
</comment>
<dbReference type="InterPro" id="IPR006805">
    <property type="entry name" value="Anth_synth_I_N"/>
</dbReference>
<dbReference type="STRING" id="45357.A0A2V1AU65"/>
<dbReference type="InterPro" id="IPR019999">
    <property type="entry name" value="Anth_synth_I-like"/>
</dbReference>
<evidence type="ECO:0000259" key="9">
    <source>
        <dbReference type="PROSITE" id="PS50033"/>
    </source>
</evidence>
<keyword evidence="6" id="KW-0057">Aromatic amino acid biosynthesis</keyword>
<dbReference type="Pfam" id="PF08059">
    <property type="entry name" value="SEP"/>
    <property type="match status" value="1"/>
</dbReference>
<dbReference type="VEuPathDB" id="FungiDB:CXQ85_000355"/>
<evidence type="ECO:0000256" key="3">
    <source>
        <dbReference type="ARBA" id="ARBA00012266"/>
    </source>
</evidence>
<feature type="domain" description="UBX" evidence="9">
    <location>
        <begin position="297"/>
        <end position="376"/>
    </location>
</feature>
<evidence type="ECO:0000256" key="2">
    <source>
        <dbReference type="ARBA" id="ARBA00009562"/>
    </source>
</evidence>
<dbReference type="InterPro" id="IPR009060">
    <property type="entry name" value="UBA-like_sf"/>
</dbReference>
<keyword evidence="12" id="KW-1185">Reference proteome</keyword>
<feature type="region of interest" description="Disordered" evidence="8">
    <location>
        <begin position="46"/>
        <end position="178"/>
    </location>
</feature>
<dbReference type="Pfam" id="PF04715">
    <property type="entry name" value="Anth_synt_I_N"/>
    <property type="match status" value="1"/>
</dbReference>
<reference evidence="11 12" key="1">
    <citation type="submission" date="2017-12" db="EMBL/GenBank/DDBJ databases">
        <title>Genome Sequence of a Multidrug-Resistant Candida haemulonii Isolate from a Patient with Chronic Leg Ulcers in Israel.</title>
        <authorList>
            <person name="Chow N.A."/>
            <person name="Gade L."/>
            <person name="Batra D."/>
            <person name="Rowe L.A."/>
            <person name="Ben-Ami R."/>
            <person name="Loparev V.N."/>
            <person name="Litvintseva A.P."/>
        </authorList>
    </citation>
    <scope>NUCLEOTIDE SEQUENCE [LARGE SCALE GENOMIC DNA]</scope>
    <source>
        <strain evidence="11 12">B11899</strain>
    </source>
</reference>
<dbReference type="InterPro" id="IPR005801">
    <property type="entry name" value="ADC_synthase"/>
</dbReference>
<dbReference type="SMART" id="SM00553">
    <property type="entry name" value="SEP"/>
    <property type="match status" value="1"/>
</dbReference>
<dbReference type="NCBIfam" id="TIGR00564">
    <property type="entry name" value="trpE_most"/>
    <property type="match status" value="1"/>
</dbReference>
<evidence type="ECO:0000256" key="5">
    <source>
        <dbReference type="ARBA" id="ARBA00022822"/>
    </source>
</evidence>
<dbReference type="SUPFAM" id="SSF54236">
    <property type="entry name" value="Ubiquitin-like"/>
    <property type="match status" value="1"/>
</dbReference>
<organism evidence="11 12">
    <name type="scientific">Candidozyma haemuli</name>
    <dbReference type="NCBI Taxonomy" id="45357"/>
    <lineage>
        <taxon>Eukaryota</taxon>
        <taxon>Fungi</taxon>
        <taxon>Dikarya</taxon>
        <taxon>Ascomycota</taxon>
        <taxon>Saccharomycotina</taxon>
        <taxon>Pichiomycetes</taxon>
        <taxon>Metschnikowiaceae</taxon>
        <taxon>Candidozyma</taxon>
    </lineage>
</organism>
<name>A0A2V1AU65_9ASCO</name>
<dbReference type="Gene3D" id="3.60.120.10">
    <property type="entry name" value="Anthranilate synthase"/>
    <property type="match status" value="1"/>
</dbReference>
<dbReference type="GO" id="GO:0043161">
    <property type="term" value="P:proteasome-mediated ubiquitin-dependent protein catabolic process"/>
    <property type="evidence" value="ECO:0007669"/>
    <property type="project" value="UniProtKB-ARBA"/>
</dbReference>
<dbReference type="PRINTS" id="PR00095">
    <property type="entry name" value="ANTSNTHASEI"/>
</dbReference>
<evidence type="ECO:0000256" key="8">
    <source>
        <dbReference type="SAM" id="MobiDB-lite"/>
    </source>
</evidence>
<dbReference type="InterPro" id="IPR015890">
    <property type="entry name" value="Chorismate_C"/>
</dbReference>
<dbReference type="InterPro" id="IPR001012">
    <property type="entry name" value="UBX_dom"/>
</dbReference>
<dbReference type="EC" id="4.1.3.27" evidence="3"/>
<evidence type="ECO:0000256" key="7">
    <source>
        <dbReference type="ARBA" id="ARBA00023239"/>
    </source>
</evidence>
<dbReference type="Pfam" id="PF14555">
    <property type="entry name" value="UBA_4"/>
    <property type="match status" value="1"/>
</dbReference>
<keyword evidence="5" id="KW-0822">Tryptophan biosynthesis</keyword>
<keyword evidence="4" id="KW-0028">Amino-acid biosynthesis</keyword>
<dbReference type="InterPro" id="IPR036241">
    <property type="entry name" value="NSFL1C_SEP_dom_sf"/>
</dbReference>
<dbReference type="SMART" id="SM00166">
    <property type="entry name" value="UBX"/>
    <property type="match status" value="1"/>
</dbReference>
<dbReference type="PROSITE" id="PS51399">
    <property type="entry name" value="SEP"/>
    <property type="match status" value="1"/>
</dbReference>
<evidence type="ECO:0000256" key="6">
    <source>
        <dbReference type="ARBA" id="ARBA00023141"/>
    </source>
</evidence>
<evidence type="ECO:0000256" key="1">
    <source>
        <dbReference type="ARBA" id="ARBA00004873"/>
    </source>
</evidence>
<feature type="region of interest" description="Disordered" evidence="8">
    <location>
        <begin position="248"/>
        <end position="301"/>
    </location>
</feature>
<dbReference type="PANTHER" id="PTHR11236:SF9">
    <property type="entry name" value="ANTHRANILATE SYNTHASE COMPONENT 1"/>
    <property type="match status" value="1"/>
</dbReference>
<comment type="pathway">
    <text evidence="1">Amino-acid biosynthesis; L-tryptophan biosynthesis; L-tryptophan from chorismate: step 1/5.</text>
</comment>
<dbReference type="Proteomes" id="UP000244309">
    <property type="component" value="Unassembled WGS sequence"/>
</dbReference>
<evidence type="ECO:0000313" key="11">
    <source>
        <dbReference type="EMBL" id="PVH21378.1"/>
    </source>
</evidence>
<protein>
    <recommendedName>
        <fullName evidence="3">anthranilate synthase</fullName>
        <ecNumber evidence="3">4.1.3.27</ecNumber>
    </recommendedName>
</protein>
<dbReference type="SUPFAM" id="SSF46934">
    <property type="entry name" value="UBA-like"/>
    <property type="match status" value="1"/>
</dbReference>
<comment type="caution">
    <text evidence="11">The sequence shown here is derived from an EMBL/GenBank/DDBJ whole genome shotgun (WGS) entry which is preliminary data.</text>
</comment>
<evidence type="ECO:0000259" key="10">
    <source>
        <dbReference type="PROSITE" id="PS51399"/>
    </source>
</evidence>
<dbReference type="InterPro" id="IPR029071">
    <property type="entry name" value="Ubiquitin-like_domsf"/>
</dbReference>